<gene>
    <name evidence="2" type="ORF">HYPSUDRAFT_46314</name>
</gene>
<name>A0A0D2PB27_HYPSF</name>
<keyword evidence="3" id="KW-1185">Reference proteome</keyword>
<proteinExistence type="predicted"/>
<dbReference type="STRING" id="945553.A0A0D2PB27"/>
<dbReference type="Pfam" id="PF20415">
    <property type="entry name" value="DUF6699"/>
    <property type="match status" value="1"/>
</dbReference>
<dbReference type="InterPro" id="IPR046522">
    <property type="entry name" value="DUF6699"/>
</dbReference>
<dbReference type="EMBL" id="KN817602">
    <property type="protein sequence ID" value="KJA17540.1"/>
    <property type="molecule type" value="Genomic_DNA"/>
</dbReference>
<feature type="domain" description="DUF6699" evidence="1">
    <location>
        <begin position="72"/>
        <end position="195"/>
    </location>
</feature>
<accession>A0A0D2PB27</accession>
<reference evidence="3" key="1">
    <citation type="submission" date="2014-04" db="EMBL/GenBank/DDBJ databases">
        <title>Evolutionary Origins and Diversification of the Mycorrhizal Mutualists.</title>
        <authorList>
            <consortium name="DOE Joint Genome Institute"/>
            <consortium name="Mycorrhizal Genomics Consortium"/>
            <person name="Kohler A."/>
            <person name="Kuo A."/>
            <person name="Nagy L.G."/>
            <person name="Floudas D."/>
            <person name="Copeland A."/>
            <person name="Barry K.W."/>
            <person name="Cichocki N."/>
            <person name="Veneault-Fourrey C."/>
            <person name="LaButti K."/>
            <person name="Lindquist E.A."/>
            <person name="Lipzen A."/>
            <person name="Lundell T."/>
            <person name="Morin E."/>
            <person name="Murat C."/>
            <person name="Riley R."/>
            <person name="Ohm R."/>
            <person name="Sun H."/>
            <person name="Tunlid A."/>
            <person name="Henrissat B."/>
            <person name="Grigoriev I.V."/>
            <person name="Hibbett D.S."/>
            <person name="Martin F."/>
        </authorList>
    </citation>
    <scope>NUCLEOTIDE SEQUENCE [LARGE SCALE GENOMIC DNA]</scope>
    <source>
        <strain evidence="3">FD-334 SS-4</strain>
    </source>
</reference>
<evidence type="ECO:0000313" key="2">
    <source>
        <dbReference type="EMBL" id="KJA17540.1"/>
    </source>
</evidence>
<evidence type="ECO:0000313" key="3">
    <source>
        <dbReference type="Proteomes" id="UP000054270"/>
    </source>
</evidence>
<evidence type="ECO:0000259" key="1">
    <source>
        <dbReference type="Pfam" id="PF20415"/>
    </source>
</evidence>
<organism evidence="2 3">
    <name type="scientific">Hypholoma sublateritium (strain FD-334 SS-4)</name>
    <dbReference type="NCBI Taxonomy" id="945553"/>
    <lineage>
        <taxon>Eukaryota</taxon>
        <taxon>Fungi</taxon>
        <taxon>Dikarya</taxon>
        <taxon>Basidiomycota</taxon>
        <taxon>Agaricomycotina</taxon>
        <taxon>Agaricomycetes</taxon>
        <taxon>Agaricomycetidae</taxon>
        <taxon>Agaricales</taxon>
        <taxon>Agaricineae</taxon>
        <taxon>Strophariaceae</taxon>
        <taxon>Hypholoma</taxon>
    </lineage>
</organism>
<dbReference type="Proteomes" id="UP000054270">
    <property type="component" value="Unassembled WGS sequence"/>
</dbReference>
<sequence>MAWSGNGWPSPYMQPDPRFVYPAMFAQPPVSPPHWFANEPPPLQSPLGIATHPRSSKYPKLNPALAEDTTLIRFDIRRSPVKSIIPQAYGPTRTEFALASPTKHMRLISKAFPWSIEIVTEANVTCEDVWRSLYNSLQQKLADSEWGFLIRQEGQLAKIEASVKKRLEADPKADKHPKRIDVLGDATIFRGLEQDGNFTKMRLLPLSQRCDETWVVRLSE</sequence>
<dbReference type="OrthoDB" id="21474at2759"/>
<protein>
    <recommendedName>
        <fullName evidence="1">DUF6699 domain-containing protein</fullName>
    </recommendedName>
</protein>
<dbReference type="OMA" id="ANAYAQD"/>
<dbReference type="AlphaFoldDB" id="A0A0D2PB27"/>